<comment type="similarity">
    <text evidence="2 12">Belongs to the DsbB family. BdbC subfamily.</text>
</comment>
<keyword evidence="4 12" id="KW-0812">Transmembrane</keyword>
<accession>A0A7X2IXC8</accession>
<dbReference type="OrthoDB" id="158402at2"/>
<comment type="caution">
    <text evidence="14">The sequence shown here is derived from an EMBL/GenBank/DDBJ whole genome shotgun (WGS) entry which is preliminary data.</text>
</comment>
<keyword evidence="6 12" id="KW-1133">Transmembrane helix</keyword>
<evidence type="ECO:0000256" key="9">
    <source>
        <dbReference type="ARBA" id="ARBA00023157"/>
    </source>
</evidence>
<evidence type="ECO:0000256" key="2">
    <source>
        <dbReference type="ARBA" id="ARBA00007602"/>
    </source>
</evidence>
<keyword evidence="10 12" id="KW-0143">Chaperone</keyword>
<name>A0A7X2IXC8_9BACI</name>
<keyword evidence="5 12" id="KW-0249">Electron transport</keyword>
<evidence type="ECO:0000313" key="14">
    <source>
        <dbReference type="EMBL" id="MRX71567.1"/>
    </source>
</evidence>
<evidence type="ECO:0000256" key="7">
    <source>
        <dbReference type="ARBA" id="ARBA00023002"/>
    </source>
</evidence>
<keyword evidence="15" id="KW-1185">Reference proteome</keyword>
<dbReference type="NCBIfam" id="NF002849">
    <property type="entry name" value="PRK03113.1"/>
    <property type="match status" value="1"/>
</dbReference>
<feature type="disulfide bond" description="Redox-active" evidence="12">
    <location>
        <begin position="39"/>
        <end position="42"/>
    </location>
</feature>
<dbReference type="PANTHER" id="PTHR43469">
    <property type="entry name" value="DISULFIDE FORMATION PROTEIN-RELATED"/>
    <property type="match status" value="1"/>
</dbReference>
<evidence type="ECO:0000256" key="1">
    <source>
        <dbReference type="ARBA" id="ARBA00004141"/>
    </source>
</evidence>
<dbReference type="GO" id="GO:0015035">
    <property type="term" value="F:protein-disulfide reductase activity"/>
    <property type="evidence" value="ECO:0007669"/>
    <property type="project" value="UniProtKB-UniRule"/>
</dbReference>
<feature type="transmembrane region" description="Helical" evidence="13">
    <location>
        <begin position="43"/>
        <end position="61"/>
    </location>
</feature>
<evidence type="ECO:0000313" key="15">
    <source>
        <dbReference type="Proteomes" id="UP000448867"/>
    </source>
</evidence>
<dbReference type="InterPro" id="IPR003752">
    <property type="entry name" value="DiS_bond_form_DsbB/BdbC"/>
</dbReference>
<protein>
    <recommendedName>
        <fullName evidence="12">Probable disulfide formation protein</fullName>
    </recommendedName>
    <alternativeName>
        <fullName evidence="12">Disulfide oxidoreductase</fullName>
    </alternativeName>
    <alternativeName>
        <fullName evidence="12">Thiol-disulfide oxidoreductase</fullName>
    </alternativeName>
</protein>
<feature type="transmembrane region" description="Helical" evidence="13">
    <location>
        <begin position="68"/>
        <end position="88"/>
    </location>
</feature>
<evidence type="ECO:0000256" key="5">
    <source>
        <dbReference type="ARBA" id="ARBA00022982"/>
    </source>
</evidence>
<dbReference type="Pfam" id="PF02600">
    <property type="entry name" value="DsbB"/>
    <property type="match status" value="1"/>
</dbReference>
<dbReference type="EMBL" id="WKKI01000005">
    <property type="protein sequence ID" value="MRX71567.1"/>
    <property type="molecule type" value="Genomic_DNA"/>
</dbReference>
<comment type="caution">
    <text evidence="12">Lacks conserved residue(s) required for the propagation of feature annotation.</text>
</comment>
<organism evidence="14 15">
    <name type="scientific">Metabacillus lacus</name>
    <dbReference type="NCBI Taxonomy" id="1983721"/>
    <lineage>
        <taxon>Bacteria</taxon>
        <taxon>Bacillati</taxon>
        <taxon>Bacillota</taxon>
        <taxon>Bacilli</taxon>
        <taxon>Bacillales</taxon>
        <taxon>Bacillaceae</taxon>
        <taxon>Metabacillus</taxon>
    </lineage>
</organism>
<keyword evidence="11 12" id="KW-0676">Redox-active center</keyword>
<dbReference type="AlphaFoldDB" id="A0A7X2IXC8"/>
<evidence type="ECO:0000256" key="10">
    <source>
        <dbReference type="ARBA" id="ARBA00023186"/>
    </source>
</evidence>
<evidence type="ECO:0000256" key="13">
    <source>
        <dbReference type="SAM" id="Phobius"/>
    </source>
</evidence>
<evidence type="ECO:0000256" key="3">
    <source>
        <dbReference type="ARBA" id="ARBA00022448"/>
    </source>
</evidence>
<keyword evidence="12" id="KW-1003">Cell membrane</keyword>
<dbReference type="InterPro" id="IPR012187">
    <property type="entry name" value="Disulphide_bond_form_BdbC"/>
</dbReference>
<keyword evidence="8 12" id="KW-0472">Membrane</keyword>
<evidence type="ECO:0000256" key="11">
    <source>
        <dbReference type="ARBA" id="ARBA00023284"/>
    </source>
</evidence>
<dbReference type="Proteomes" id="UP000448867">
    <property type="component" value="Unassembled WGS sequence"/>
</dbReference>
<reference evidence="14 15" key="1">
    <citation type="submission" date="2019-11" db="EMBL/GenBank/DDBJ databases">
        <title>Bacillus lacus genome.</title>
        <authorList>
            <person name="Allen C.J."/>
            <person name="Newman J.D."/>
        </authorList>
    </citation>
    <scope>NUCLEOTIDE SEQUENCE [LARGE SCALE GENOMIC DNA]</scope>
    <source>
        <strain evidence="14 15">KCTC 33946</strain>
    </source>
</reference>
<evidence type="ECO:0000256" key="6">
    <source>
        <dbReference type="ARBA" id="ARBA00022989"/>
    </source>
</evidence>
<evidence type="ECO:0000256" key="8">
    <source>
        <dbReference type="ARBA" id="ARBA00023136"/>
    </source>
</evidence>
<comment type="subcellular location">
    <subcellularLocation>
        <location evidence="12">Cell membrane</location>
        <topology evidence="12">Multi-pass membrane protein</topology>
    </subcellularLocation>
    <subcellularLocation>
        <location evidence="1">Membrane</location>
        <topology evidence="1">Multi-pass membrane protein</topology>
    </subcellularLocation>
</comment>
<evidence type="ECO:0000256" key="12">
    <source>
        <dbReference type="HAMAP-Rule" id="MF_00287"/>
    </source>
</evidence>
<dbReference type="PANTHER" id="PTHR43469:SF1">
    <property type="entry name" value="SPBETA PROPHAGE-DERIVED DISULFIDE BOND FORMATION PROTEIN B"/>
    <property type="match status" value="1"/>
</dbReference>
<dbReference type="Gene3D" id="1.20.1550.10">
    <property type="entry name" value="DsbB-like"/>
    <property type="match status" value="1"/>
</dbReference>
<evidence type="ECO:0000256" key="4">
    <source>
        <dbReference type="ARBA" id="ARBA00022692"/>
    </source>
</evidence>
<dbReference type="GO" id="GO:0005886">
    <property type="term" value="C:plasma membrane"/>
    <property type="evidence" value="ECO:0007669"/>
    <property type="project" value="UniProtKB-SubCell"/>
</dbReference>
<gene>
    <name evidence="12" type="primary">bdbC</name>
    <name evidence="14" type="ORF">GJU40_05175</name>
</gene>
<dbReference type="GO" id="GO:0006457">
    <property type="term" value="P:protein folding"/>
    <property type="evidence" value="ECO:0007669"/>
    <property type="project" value="InterPro"/>
</dbReference>
<dbReference type="InterPro" id="IPR023380">
    <property type="entry name" value="DsbB-like_sf"/>
</dbReference>
<keyword evidence="9 12" id="KW-1015">Disulfide bond</keyword>
<dbReference type="HAMAP" id="MF_00287">
    <property type="entry name" value="BdbC"/>
    <property type="match status" value="1"/>
</dbReference>
<comment type="function">
    <text evidence="12">Required for disulfide bond formation in some proteins.</text>
</comment>
<dbReference type="RefSeq" id="WP_154306693.1">
    <property type="nucleotide sequence ID" value="NZ_WKKI01000005.1"/>
</dbReference>
<proteinExistence type="inferred from homology"/>
<keyword evidence="7 12" id="KW-0560">Oxidoreductase</keyword>
<dbReference type="SUPFAM" id="SSF158442">
    <property type="entry name" value="DsbB-like"/>
    <property type="match status" value="1"/>
</dbReference>
<keyword evidence="3 12" id="KW-0813">Transport</keyword>
<feature type="transmembrane region" description="Helical" evidence="13">
    <location>
        <begin position="113"/>
        <end position="138"/>
    </location>
</feature>
<feature type="transmembrane region" description="Helical" evidence="13">
    <location>
        <begin position="12"/>
        <end position="31"/>
    </location>
</feature>
<sequence>MKASKQKKVENYMFIAWAASFISTIGSLYLSEVLGYIPCDLCWYQRIFMYPLVILLGIAIFKKDEKAAVYSLALSAVGGLISMYHYGIQKLPFLAERSVSCGIVPCTGDYLNWLGFITIPLLALAGFAIVFIMSVLIIRTTKKEGN</sequence>
<dbReference type="PIRSF" id="PIRSF036659">
    <property type="entry name" value="BdbC"/>
    <property type="match status" value="1"/>
</dbReference>